<gene>
    <name evidence="2" type="ORF">BDP81DRAFT_121650</name>
</gene>
<dbReference type="AlphaFoldDB" id="A0AAI9ZHE7"/>
<evidence type="ECO:0000256" key="1">
    <source>
        <dbReference type="SAM" id="Phobius"/>
    </source>
</evidence>
<keyword evidence="1" id="KW-0472">Membrane</keyword>
<organism evidence="2 3">
    <name type="scientific">Colletotrichum phormii</name>
    <dbReference type="NCBI Taxonomy" id="359342"/>
    <lineage>
        <taxon>Eukaryota</taxon>
        <taxon>Fungi</taxon>
        <taxon>Dikarya</taxon>
        <taxon>Ascomycota</taxon>
        <taxon>Pezizomycotina</taxon>
        <taxon>Sordariomycetes</taxon>
        <taxon>Hypocreomycetidae</taxon>
        <taxon>Glomerellales</taxon>
        <taxon>Glomerellaceae</taxon>
        <taxon>Colletotrichum</taxon>
        <taxon>Colletotrichum acutatum species complex</taxon>
    </lineage>
</organism>
<name>A0AAI9ZHE7_9PEZI</name>
<keyword evidence="3" id="KW-1185">Reference proteome</keyword>
<accession>A0AAI9ZHE7</accession>
<proteinExistence type="predicted"/>
<dbReference type="EMBL" id="JAHMHQ010000029">
    <property type="protein sequence ID" value="KAK1623394.1"/>
    <property type="molecule type" value="Genomic_DNA"/>
</dbReference>
<comment type="caution">
    <text evidence="2">The sequence shown here is derived from an EMBL/GenBank/DDBJ whole genome shotgun (WGS) entry which is preliminary data.</text>
</comment>
<keyword evidence="1" id="KW-0812">Transmembrane</keyword>
<evidence type="ECO:0000313" key="3">
    <source>
        <dbReference type="Proteomes" id="UP001243989"/>
    </source>
</evidence>
<evidence type="ECO:0000313" key="2">
    <source>
        <dbReference type="EMBL" id="KAK1623394.1"/>
    </source>
</evidence>
<protein>
    <submittedName>
        <fullName evidence="2">Uncharacterized protein</fullName>
    </submittedName>
</protein>
<dbReference type="RefSeq" id="XP_060439389.1">
    <property type="nucleotide sequence ID" value="XM_060581613.1"/>
</dbReference>
<dbReference type="GeneID" id="85466475"/>
<reference evidence="2" key="1">
    <citation type="submission" date="2021-06" db="EMBL/GenBank/DDBJ databases">
        <title>Comparative genomics, transcriptomics and evolutionary studies reveal genomic signatures of adaptation to plant cell wall in hemibiotrophic fungi.</title>
        <authorList>
            <consortium name="DOE Joint Genome Institute"/>
            <person name="Baroncelli R."/>
            <person name="Diaz J.F."/>
            <person name="Benocci T."/>
            <person name="Peng M."/>
            <person name="Battaglia E."/>
            <person name="Haridas S."/>
            <person name="Andreopoulos W."/>
            <person name="Labutti K."/>
            <person name="Pangilinan J."/>
            <person name="Floch G.L."/>
            <person name="Makela M.R."/>
            <person name="Henrissat B."/>
            <person name="Grigoriev I.V."/>
            <person name="Crouch J.A."/>
            <person name="De Vries R.P."/>
            <person name="Sukno S.A."/>
            <person name="Thon M.R."/>
        </authorList>
    </citation>
    <scope>NUCLEOTIDE SEQUENCE</scope>
    <source>
        <strain evidence="2">CBS 102054</strain>
    </source>
</reference>
<dbReference type="Proteomes" id="UP001243989">
    <property type="component" value="Unassembled WGS sequence"/>
</dbReference>
<keyword evidence="1" id="KW-1133">Transmembrane helix</keyword>
<feature type="transmembrane region" description="Helical" evidence="1">
    <location>
        <begin position="6"/>
        <end position="29"/>
    </location>
</feature>
<sequence>MNPWPYLTSNLHVICVCVYVIFNAVAARAQPPLRPTSRRVYGVESRRPITIARYSSNRPPNRALWLLYVLSVPGSRWCPSSILEFCGLRPDMSGEGGLPKQAPRTCSDLYKTIPAPVLG</sequence>